<evidence type="ECO:0000313" key="1">
    <source>
        <dbReference type="EMBL" id="MES1920913.1"/>
    </source>
</evidence>
<dbReference type="EMBL" id="JBDODL010000951">
    <property type="protein sequence ID" value="MES1920913.1"/>
    <property type="molecule type" value="Genomic_DNA"/>
</dbReference>
<evidence type="ECO:0000313" key="2">
    <source>
        <dbReference type="Proteomes" id="UP001439008"/>
    </source>
</evidence>
<proteinExistence type="predicted"/>
<gene>
    <name evidence="1" type="ORF">MHBO_002525</name>
</gene>
<accession>A0ABV2AMP1</accession>
<reference evidence="1 2" key="1">
    <citation type="journal article" date="2024" name="BMC Biol.">
        <title>Comparative genomics of Ascetosporea gives new insight into the evolutionary basis for animal parasitism in Rhizaria.</title>
        <authorList>
            <person name="Hiltunen Thoren M."/>
            <person name="Onut-Brannstrom I."/>
            <person name="Alfjorden A."/>
            <person name="Peckova H."/>
            <person name="Swords F."/>
            <person name="Hooper C."/>
            <person name="Holzer A.S."/>
            <person name="Bass D."/>
            <person name="Burki F."/>
        </authorList>
    </citation>
    <scope>NUCLEOTIDE SEQUENCE [LARGE SCALE GENOMIC DNA]</scope>
    <source>
        <strain evidence="1">20-A016</strain>
    </source>
</reference>
<keyword evidence="2" id="KW-1185">Reference proteome</keyword>
<organism evidence="1 2">
    <name type="scientific">Bonamia ostreae</name>
    <dbReference type="NCBI Taxonomy" id="126728"/>
    <lineage>
        <taxon>Eukaryota</taxon>
        <taxon>Sar</taxon>
        <taxon>Rhizaria</taxon>
        <taxon>Endomyxa</taxon>
        <taxon>Ascetosporea</taxon>
        <taxon>Haplosporida</taxon>
        <taxon>Bonamia</taxon>
    </lineage>
</organism>
<sequence>MSYFQTIFIISAFSQFKNVCIDKVPIEVDFVGMYEGSDIYECVGDYEMVVDSEAYTYFAPTNPDCKVVDGEIVYADVSCKKHARRMCYTNTIKEGIYFPNKNLIRKYPHGFNTTAYCYRNNETTLFACFDGVWQLQFGEIDEFCNQELQGIYY</sequence>
<protein>
    <submittedName>
        <fullName evidence="1">Uncharacterized protein</fullName>
    </submittedName>
</protein>
<comment type="caution">
    <text evidence="1">The sequence shown here is derived from an EMBL/GenBank/DDBJ whole genome shotgun (WGS) entry which is preliminary data.</text>
</comment>
<name>A0ABV2AMP1_9EUKA</name>
<dbReference type="Proteomes" id="UP001439008">
    <property type="component" value="Unassembled WGS sequence"/>
</dbReference>